<dbReference type="PANTHER" id="PTHR13817:SF155">
    <property type="entry name" value="IG-LIKE AND FIBRONECTIN TYPE-III DOMAIN-CONTAINING PROTEIN C25G4.10"/>
    <property type="match status" value="1"/>
</dbReference>
<evidence type="ECO:0000313" key="7">
    <source>
        <dbReference type="Proteomes" id="UP000682892"/>
    </source>
</evidence>
<protein>
    <submittedName>
        <fullName evidence="6">AAEL003133-PA</fullName>
    </submittedName>
</protein>
<dbReference type="SMART" id="SM00060">
    <property type="entry name" value="FN3"/>
    <property type="match status" value="4"/>
</dbReference>
<feature type="non-terminal residue" evidence="6">
    <location>
        <position position="1265"/>
    </location>
</feature>
<dbReference type="AlphaFoldDB" id="Q17GA7"/>
<evidence type="ECO:0000256" key="3">
    <source>
        <dbReference type="SAM" id="Phobius"/>
    </source>
</evidence>
<dbReference type="InterPro" id="IPR003961">
    <property type="entry name" value="FN3_dom"/>
</dbReference>
<dbReference type="PaxDb" id="7159-AAEL003133-PA"/>
<dbReference type="CDD" id="cd00063">
    <property type="entry name" value="FN3"/>
    <property type="match status" value="4"/>
</dbReference>
<dbReference type="Pfam" id="PF00041">
    <property type="entry name" value="fn3"/>
    <property type="match status" value="3"/>
</dbReference>
<dbReference type="SUPFAM" id="SSF48726">
    <property type="entry name" value="Immunoglobulin"/>
    <property type="match status" value="2"/>
</dbReference>
<dbReference type="SMART" id="SM00409">
    <property type="entry name" value="IG"/>
    <property type="match status" value="1"/>
</dbReference>
<dbReference type="InterPro" id="IPR036116">
    <property type="entry name" value="FN3_sf"/>
</dbReference>
<dbReference type="Pfam" id="PF01682">
    <property type="entry name" value="DB"/>
    <property type="match status" value="4"/>
</dbReference>
<feature type="domain" description="Fibronectin type-III" evidence="5">
    <location>
        <begin position="207"/>
        <end position="311"/>
    </location>
</feature>
<dbReference type="STRING" id="7159.Q17GA7"/>
<dbReference type="InterPro" id="IPR003599">
    <property type="entry name" value="Ig_sub"/>
</dbReference>
<keyword evidence="3" id="KW-0472">Membrane</keyword>
<keyword evidence="3" id="KW-1133">Transmembrane helix</keyword>
<gene>
    <name evidence="6" type="ORF">AaeL_AAEL003133</name>
</gene>
<feature type="domain" description="Fibronectin type-III" evidence="5">
    <location>
        <begin position="635"/>
        <end position="740"/>
    </location>
</feature>
<dbReference type="EMBL" id="CH477264">
    <property type="protein sequence ID" value="EAT45598.1"/>
    <property type="molecule type" value="Genomic_DNA"/>
</dbReference>
<reference evidence="6" key="2">
    <citation type="journal article" date="2007" name="Science">
        <title>Genome sequence of Aedes aegypti, a major arbovirus vector.</title>
        <authorList>
            <person name="Nene V."/>
            <person name="Wortman J.R."/>
            <person name="Lawson D."/>
            <person name="Haas B."/>
            <person name="Kodira C."/>
            <person name="Tu Z.J."/>
            <person name="Loftus B."/>
            <person name="Xi Z."/>
            <person name="Megy K."/>
            <person name="Grabherr M."/>
            <person name="Ren Q."/>
            <person name="Zdobnov E.M."/>
            <person name="Lobo N.F."/>
            <person name="Campbell K.S."/>
            <person name="Brown S.E."/>
            <person name="Bonaldo M.F."/>
            <person name="Zhu J."/>
            <person name="Sinkins S.P."/>
            <person name="Hogenkamp D.G."/>
            <person name="Amedeo P."/>
            <person name="Arensburger P."/>
            <person name="Atkinson P.W."/>
            <person name="Bidwell S."/>
            <person name="Biedler J."/>
            <person name="Birney E."/>
            <person name="Bruggner R.V."/>
            <person name="Costas J."/>
            <person name="Coy M.R."/>
            <person name="Crabtree J."/>
            <person name="Crawford M."/>
            <person name="Debruyn B."/>
            <person name="Decaprio D."/>
            <person name="Eiglmeier K."/>
            <person name="Eisenstadt E."/>
            <person name="El-Dorry H."/>
            <person name="Gelbart W.M."/>
            <person name="Gomes S.L."/>
            <person name="Hammond M."/>
            <person name="Hannick L.I."/>
            <person name="Hogan J.R."/>
            <person name="Holmes M.H."/>
            <person name="Jaffe D."/>
            <person name="Johnston J.S."/>
            <person name="Kennedy R.C."/>
            <person name="Koo H."/>
            <person name="Kravitz S."/>
            <person name="Kriventseva E.V."/>
            <person name="Kulp D."/>
            <person name="Labutti K."/>
            <person name="Lee E."/>
            <person name="Li S."/>
            <person name="Lovin D.D."/>
            <person name="Mao C."/>
            <person name="Mauceli E."/>
            <person name="Menck C.F."/>
            <person name="Miller J.R."/>
            <person name="Montgomery P."/>
            <person name="Mori A."/>
            <person name="Nascimento A.L."/>
            <person name="Naveira H.F."/>
            <person name="Nusbaum C."/>
            <person name="O'leary S."/>
            <person name="Orvis J."/>
            <person name="Pertea M."/>
            <person name="Quesneville H."/>
            <person name="Reidenbach K.R."/>
            <person name="Rogers Y.H."/>
            <person name="Roth C.W."/>
            <person name="Schneider J.R."/>
            <person name="Schatz M."/>
            <person name="Shumway M."/>
            <person name="Stanke M."/>
            <person name="Stinson E.O."/>
            <person name="Tubio J.M."/>
            <person name="Vanzee J.P."/>
            <person name="Verjovski-Almeida S."/>
            <person name="Werner D."/>
            <person name="White O."/>
            <person name="Wyder S."/>
            <person name="Zeng Q."/>
            <person name="Zhao Q."/>
            <person name="Zhao Y."/>
            <person name="Hill C.A."/>
            <person name="Raikhel A.S."/>
            <person name="Soares M.B."/>
            <person name="Knudson D.L."/>
            <person name="Lee N.H."/>
            <person name="Galagan J."/>
            <person name="Salzberg S.L."/>
            <person name="Paulsen I.T."/>
            <person name="Dimopoulos G."/>
            <person name="Collins F.H."/>
            <person name="Birren B."/>
            <person name="Fraser-Liggett C.M."/>
            <person name="Severson D.W."/>
        </authorList>
    </citation>
    <scope>NUCLEOTIDE SEQUENCE [LARGE SCALE GENOMIC DNA]</scope>
    <source>
        <strain evidence="6">Liverpool</strain>
    </source>
</reference>
<feature type="compositionally biased region" description="Low complexity" evidence="2">
    <location>
        <begin position="51"/>
        <end position="70"/>
    </location>
</feature>
<dbReference type="eggNOG" id="ENOG502QRA3">
    <property type="taxonomic scope" value="Eukaryota"/>
</dbReference>
<dbReference type="VEuPathDB" id="VectorBase:AAEL003133"/>
<feature type="region of interest" description="Disordered" evidence="2">
    <location>
        <begin position="47"/>
        <end position="93"/>
    </location>
</feature>
<keyword evidence="1" id="KW-0677">Repeat</keyword>
<dbReference type="Pfam" id="PF13927">
    <property type="entry name" value="Ig_3"/>
    <property type="match status" value="1"/>
</dbReference>
<dbReference type="InterPro" id="IPR013783">
    <property type="entry name" value="Ig-like_fold"/>
</dbReference>
<dbReference type="SUPFAM" id="SSF49265">
    <property type="entry name" value="Fibronectin type III"/>
    <property type="match status" value="3"/>
</dbReference>
<keyword evidence="3" id="KW-0812">Transmembrane</keyword>
<sequence>PKGRSPLGGDVWVLLIKDARQNDSDVYVCEVNSDPVVRSFHPLRVKKAKKANTTDATSTTASASESTTSRSKAEPTSAEEEEDDEDEEITPDGVPPITHDFTGCCQANNVSEACLGFCVLHNILDGATGVEPEQCEKDFPNIVRCMADGRNHVPCCLEKGIPDLCQDMCRGEYTPFTDLLKSRVSCVQHTLPGLQCILDNIQKLPSEPQAISVEALTERSLQVSWSPPEQLAKTVKYYQINATKLHSFDQDFLANGTTKDSLISIQVSADQSSAIVSNLEPFTMYTVTVSAHNNFGSSLPSIRIRALTLENGVVNKETSVAVVPVLPDVRGCCMKNGVSHRTCLDKMCDPVKADFTEVPDLMVCAPWANITFACLANKIDHTPCCKSRGIPDACLPFCSGTVRAINFNYFKCLQYMSDYSSCLLQGYGVLSGPPSKLKAPLIAPHFVVLEWKPPKILPDTVTSYHLHYRRLGSGEEYAVLEKEQAPVIVEDLEAGQYYEAFVVAVNAHGKGGPSPRLVFQTKRESQAEVTTPSYNMTACCHASGLLPQCSPLCSYDVKMSDLQKLGNTCRGQIATIVRCSAGGRDHTSCCARRAVPPKCQSLCRGVITQSPADCLPYAGNIIQCFEEGIGHIPPPVEDLHVTSVTNTSISLAWVPSETDVNNTDTKQIDYVVQYGKVDNMTICIKTRSIITIPQEVNTTETDIELNNLEPKALYRITVIARGLHGTSLPSSMLLINTSRTDKASTVFGAPSPPHSLSFSHPHETITYRVIHKVANNFTVIDTRLLGPPTVHPSDIISEGGSMTILCLALGNPAPTISLYVGGHLVRQDTSRHMITVIHNVTIDMEHISCYADNGYGIPMQASKKVNISFAPRIQASGITVASVGESVDLKCTVRARPIPKTMFWRDHDGRVPVIQGGNFDMSMKNDVDDSSLYTMTMTINKLTAEEVGDYFCHAENALGSSTRAVSVRIRNTAASTNISECCVMQNVSSACMSACSFYIDIESVIDRPECIVDFDKLMKCAADGSDHRGCCASKDIPRRCLNWCRGEPISPPGTCALQHTRTIVGCFQENRERLPGPPQNLQVQILNDEEAIIRYVSSSRSLLLFMYITFCPAHLRNKKKSTICYLIMFSLDGNHRSRTRTPLKVTGLSDNLSNVISGLGTSRLDAKETSIKLEGLKPDVMYELVIKAGNHFGASVLSEPLRFTLGDHHITSASQASNAGVISGIIAGILAIALAIAALVIMKKRRIGQKQANGGVAFENPSYLR</sequence>
<dbReference type="PROSITE" id="PS50853">
    <property type="entry name" value="FN3"/>
    <property type="match status" value="3"/>
</dbReference>
<dbReference type="OMA" id="CCAAQNV"/>
<accession>Q17GA7</accession>
<dbReference type="InterPro" id="IPR002602">
    <property type="entry name" value="DB"/>
</dbReference>
<feature type="domain" description="Ig-like" evidence="4">
    <location>
        <begin position="871"/>
        <end position="966"/>
    </location>
</feature>
<evidence type="ECO:0000259" key="4">
    <source>
        <dbReference type="PROSITE" id="PS50835"/>
    </source>
</evidence>
<dbReference type="InterPro" id="IPR007110">
    <property type="entry name" value="Ig-like_dom"/>
</dbReference>
<organism evidence="6 7">
    <name type="scientific">Aedes aegypti</name>
    <name type="common">Yellowfever mosquito</name>
    <name type="synonym">Culex aegypti</name>
    <dbReference type="NCBI Taxonomy" id="7159"/>
    <lineage>
        <taxon>Eukaryota</taxon>
        <taxon>Metazoa</taxon>
        <taxon>Ecdysozoa</taxon>
        <taxon>Arthropoda</taxon>
        <taxon>Hexapoda</taxon>
        <taxon>Insecta</taxon>
        <taxon>Pterygota</taxon>
        <taxon>Neoptera</taxon>
        <taxon>Endopterygota</taxon>
        <taxon>Diptera</taxon>
        <taxon>Nematocera</taxon>
        <taxon>Culicoidea</taxon>
        <taxon>Culicidae</taxon>
        <taxon>Culicinae</taxon>
        <taxon>Aedini</taxon>
        <taxon>Aedes</taxon>
        <taxon>Stegomyia</taxon>
    </lineage>
</organism>
<dbReference type="Gene3D" id="2.60.40.10">
    <property type="entry name" value="Immunoglobulins"/>
    <property type="match status" value="6"/>
</dbReference>
<reference evidence="6" key="1">
    <citation type="submission" date="2005-10" db="EMBL/GenBank/DDBJ databases">
        <authorList>
            <person name="Loftus B.J."/>
            <person name="Nene V.M."/>
            <person name="Hannick L.I."/>
            <person name="Bidwell S."/>
            <person name="Haas B."/>
            <person name="Amedeo P."/>
            <person name="Orvis J."/>
            <person name="Wortman J.R."/>
            <person name="White O.R."/>
            <person name="Salzberg S."/>
            <person name="Shumway M."/>
            <person name="Koo H."/>
            <person name="Zhao Y."/>
            <person name="Holmes M."/>
            <person name="Miller J."/>
            <person name="Schatz M."/>
            <person name="Pop M."/>
            <person name="Pai G."/>
            <person name="Utterback T."/>
            <person name="Rogers Y.-H."/>
            <person name="Kravitz S."/>
            <person name="Fraser C.M."/>
        </authorList>
    </citation>
    <scope>NUCLEOTIDE SEQUENCE</scope>
    <source>
        <strain evidence="6">Liverpool</strain>
    </source>
</reference>
<evidence type="ECO:0000313" key="6">
    <source>
        <dbReference type="EMBL" id="EAT45598.1"/>
    </source>
</evidence>
<dbReference type="InterPro" id="IPR050964">
    <property type="entry name" value="Striated_Muscle_Regulatory"/>
</dbReference>
<dbReference type="PANTHER" id="PTHR13817">
    <property type="entry name" value="TITIN"/>
    <property type="match status" value="1"/>
</dbReference>
<evidence type="ECO:0000256" key="2">
    <source>
        <dbReference type="SAM" id="MobiDB-lite"/>
    </source>
</evidence>
<dbReference type="InterPro" id="IPR036179">
    <property type="entry name" value="Ig-like_dom_sf"/>
</dbReference>
<reference evidence="6" key="3">
    <citation type="submission" date="2012-09" db="EMBL/GenBank/DDBJ databases">
        <authorList>
            <consortium name="VectorBase"/>
        </authorList>
    </citation>
    <scope>NUCLEOTIDE SEQUENCE</scope>
    <source>
        <strain evidence="6">Liverpool</strain>
    </source>
</reference>
<feature type="non-terminal residue" evidence="6">
    <location>
        <position position="1"/>
    </location>
</feature>
<feature type="compositionally biased region" description="Acidic residues" evidence="2">
    <location>
        <begin position="77"/>
        <end position="90"/>
    </location>
</feature>
<dbReference type="HOGENOM" id="CLU_005277_0_0_1"/>
<dbReference type="PROSITE" id="PS50835">
    <property type="entry name" value="IG_LIKE"/>
    <property type="match status" value="1"/>
</dbReference>
<proteinExistence type="predicted"/>
<name>Q17GA7_AEDAE</name>
<evidence type="ECO:0000259" key="5">
    <source>
        <dbReference type="PROSITE" id="PS50853"/>
    </source>
</evidence>
<feature type="domain" description="Fibronectin type-III" evidence="5">
    <location>
        <begin position="433"/>
        <end position="524"/>
    </location>
</feature>
<evidence type="ECO:0000256" key="1">
    <source>
        <dbReference type="ARBA" id="ARBA00022737"/>
    </source>
</evidence>
<dbReference type="PhylomeDB" id="Q17GA7"/>
<dbReference type="Proteomes" id="UP000682892">
    <property type="component" value="Chromosome 3"/>
</dbReference>
<feature type="transmembrane region" description="Helical" evidence="3">
    <location>
        <begin position="1219"/>
        <end position="1241"/>
    </location>
</feature>